<dbReference type="InterPro" id="IPR029045">
    <property type="entry name" value="ClpP/crotonase-like_dom_sf"/>
</dbReference>
<reference evidence="5" key="1">
    <citation type="submission" date="2016-10" db="EMBL/GenBank/DDBJ databases">
        <authorList>
            <person name="Varghese N."/>
            <person name="Submissions S."/>
        </authorList>
    </citation>
    <scope>NUCLEOTIDE SEQUENCE [LARGE SCALE GENOMIC DNA]</scope>
    <source>
        <strain evidence="5">CGMCC 1.3704</strain>
    </source>
</reference>
<dbReference type="FunFam" id="3.90.226.10:FF:000009">
    <property type="entry name" value="Carnitinyl-CoA dehydratase"/>
    <property type="match status" value="1"/>
</dbReference>
<dbReference type="InterPro" id="IPR018376">
    <property type="entry name" value="Enoyl-CoA_hyd/isom_CS"/>
</dbReference>
<gene>
    <name evidence="4" type="ORF">SAMN04487936_101122</name>
</gene>
<dbReference type="PROSITE" id="PS00166">
    <property type="entry name" value="ENOYL_COA_HYDRATASE"/>
    <property type="match status" value="1"/>
</dbReference>
<dbReference type="PANTHER" id="PTHR11941:SF175">
    <property type="entry name" value="ENOYL-COA HYDRATASE-RELATED"/>
    <property type="match status" value="1"/>
</dbReference>
<name>A0A1I3NZ18_HALDA</name>
<dbReference type="SUPFAM" id="SSF52096">
    <property type="entry name" value="ClpP/crotonase"/>
    <property type="match status" value="1"/>
</dbReference>
<dbReference type="NCBIfam" id="NF005803">
    <property type="entry name" value="PRK07658.1"/>
    <property type="match status" value="1"/>
</dbReference>
<dbReference type="EMBL" id="FOSB01000001">
    <property type="protein sequence ID" value="SFJ14441.1"/>
    <property type="molecule type" value="Genomic_DNA"/>
</dbReference>
<sequence>MSTLTLETKDNVAEITIQSPPANALSSTILQDLSNELDKIENDSSVKAILLKGEGKFFSAGADIKEFTSLQGAEDYQGLAAKGQQLFNRIENFHVPVIAVIHGAALGGGLELAMSCHIRYVADGAKLGLPELNLGIIPGFAGTQRLPRHVGSARAYEMILSGTPITGEEAVRIGLANQSFPEEELFTKAEQLAKAIAKKSGPTINHVMKLIPYAHTSQFEAGTNAEAEAFGDVFGNEDAKEGIQAFIDKRKPEFKDQ</sequence>
<dbReference type="OrthoDB" id="9775794at2"/>
<evidence type="ECO:0000256" key="3">
    <source>
        <dbReference type="RuleBase" id="RU003707"/>
    </source>
</evidence>
<dbReference type="AlphaFoldDB" id="A0A1I3NZ18"/>
<comment type="similarity">
    <text evidence="1 3">Belongs to the enoyl-CoA hydratase/isomerase family.</text>
</comment>
<dbReference type="Gene3D" id="3.90.226.10">
    <property type="entry name" value="2-enoyl-CoA Hydratase, Chain A, domain 1"/>
    <property type="match status" value="1"/>
</dbReference>
<dbReference type="Proteomes" id="UP000183557">
    <property type="component" value="Unassembled WGS sequence"/>
</dbReference>
<keyword evidence="2" id="KW-0456">Lyase</keyword>
<evidence type="ECO:0000313" key="5">
    <source>
        <dbReference type="Proteomes" id="UP000183557"/>
    </source>
</evidence>
<dbReference type="Pfam" id="PF00378">
    <property type="entry name" value="ECH_1"/>
    <property type="match status" value="1"/>
</dbReference>
<organism evidence="4 5">
    <name type="scientific">Halobacillus dabanensis</name>
    <dbReference type="NCBI Taxonomy" id="240302"/>
    <lineage>
        <taxon>Bacteria</taxon>
        <taxon>Bacillati</taxon>
        <taxon>Bacillota</taxon>
        <taxon>Bacilli</taxon>
        <taxon>Bacillales</taxon>
        <taxon>Bacillaceae</taxon>
        <taxon>Halobacillus</taxon>
    </lineage>
</organism>
<dbReference type="GO" id="GO:0016829">
    <property type="term" value="F:lyase activity"/>
    <property type="evidence" value="ECO:0007669"/>
    <property type="project" value="UniProtKB-KW"/>
</dbReference>
<accession>A0A1I3NZ18</accession>
<dbReference type="STRING" id="240302.BN982_00495"/>
<dbReference type="CDD" id="cd06558">
    <property type="entry name" value="crotonase-like"/>
    <property type="match status" value="1"/>
</dbReference>
<evidence type="ECO:0000256" key="1">
    <source>
        <dbReference type="ARBA" id="ARBA00005254"/>
    </source>
</evidence>
<evidence type="ECO:0000313" key="4">
    <source>
        <dbReference type="EMBL" id="SFJ14441.1"/>
    </source>
</evidence>
<keyword evidence="5" id="KW-1185">Reference proteome</keyword>
<protein>
    <submittedName>
        <fullName evidence="4">Enoyl-CoA hydratase</fullName>
    </submittedName>
</protein>
<dbReference type="GO" id="GO:0006635">
    <property type="term" value="P:fatty acid beta-oxidation"/>
    <property type="evidence" value="ECO:0007669"/>
    <property type="project" value="TreeGrafter"/>
</dbReference>
<evidence type="ECO:0000256" key="2">
    <source>
        <dbReference type="ARBA" id="ARBA00023239"/>
    </source>
</evidence>
<proteinExistence type="inferred from homology"/>
<dbReference type="RefSeq" id="WP_075034628.1">
    <property type="nucleotide sequence ID" value="NZ_FOSB01000001.1"/>
</dbReference>
<dbReference type="PANTHER" id="PTHR11941">
    <property type="entry name" value="ENOYL-COA HYDRATASE-RELATED"/>
    <property type="match status" value="1"/>
</dbReference>
<dbReference type="InterPro" id="IPR001753">
    <property type="entry name" value="Enoyl-CoA_hydra/iso"/>
</dbReference>